<keyword evidence="2" id="KW-1185">Reference proteome</keyword>
<dbReference type="AlphaFoldDB" id="A0AAE9FCN4"/>
<protein>
    <submittedName>
        <fullName evidence="1">Uncharacterized protein</fullName>
    </submittedName>
</protein>
<proteinExistence type="predicted"/>
<gene>
    <name evidence="1" type="ORF">L5515_016376</name>
</gene>
<reference evidence="1 2" key="1">
    <citation type="submission" date="2022-04" db="EMBL/GenBank/DDBJ databases">
        <title>Chromosome-level reference genomes for two strains of Caenorhabditis briggsae: an improved platform for comparative genomics.</title>
        <authorList>
            <person name="Stevens L."/>
            <person name="Andersen E."/>
        </authorList>
    </citation>
    <scope>NUCLEOTIDE SEQUENCE [LARGE SCALE GENOMIC DNA]</scope>
    <source>
        <strain evidence="1">VX34</strain>
        <tissue evidence="1">Whole-organism</tissue>
    </source>
</reference>
<sequence>MTEQENEPFQELQAVVEMSVICLIEGIADVLGIDKDAFPVKKLFSSIPKVIHHDVNLKDFLAFYEMSKAVSVEALRKIKASPEQAENEIAILQKELKSC</sequence>
<evidence type="ECO:0000313" key="2">
    <source>
        <dbReference type="Proteomes" id="UP000829354"/>
    </source>
</evidence>
<evidence type="ECO:0000313" key="1">
    <source>
        <dbReference type="EMBL" id="UMM39226.1"/>
    </source>
</evidence>
<dbReference type="EMBL" id="CP092625">
    <property type="protein sequence ID" value="UMM39226.1"/>
    <property type="molecule type" value="Genomic_DNA"/>
</dbReference>
<accession>A0AAE9FCN4</accession>
<name>A0AAE9FCN4_CAEBR</name>
<dbReference type="Proteomes" id="UP000829354">
    <property type="component" value="Chromosome X"/>
</dbReference>
<organism evidence="1 2">
    <name type="scientific">Caenorhabditis briggsae</name>
    <dbReference type="NCBI Taxonomy" id="6238"/>
    <lineage>
        <taxon>Eukaryota</taxon>
        <taxon>Metazoa</taxon>
        <taxon>Ecdysozoa</taxon>
        <taxon>Nematoda</taxon>
        <taxon>Chromadorea</taxon>
        <taxon>Rhabditida</taxon>
        <taxon>Rhabditina</taxon>
        <taxon>Rhabditomorpha</taxon>
        <taxon>Rhabditoidea</taxon>
        <taxon>Rhabditidae</taxon>
        <taxon>Peloderinae</taxon>
        <taxon>Caenorhabditis</taxon>
    </lineage>
</organism>